<evidence type="ECO:0000313" key="2">
    <source>
        <dbReference type="Proteomes" id="UP001521931"/>
    </source>
</evidence>
<gene>
    <name evidence="1" type="ORF">MHL29_15800</name>
</gene>
<dbReference type="EMBL" id="JAKRCV010000070">
    <property type="protein sequence ID" value="MCG7323345.1"/>
    <property type="molecule type" value="Genomic_DNA"/>
</dbReference>
<dbReference type="InterPro" id="IPR014989">
    <property type="entry name" value="DUF1839"/>
</dbReference>
<sequence length="335" mass="36918">MPLDHLRADTFTPHPLHRDDRVWTQTNCYLDIWIEIAAALGLPPEPLGVCAYSAGTVPGAWAFLKAQTDDLRDLYGIEVAEINLWRTVEEHVLDHLGAGELLTVESDAYYLPDTDGVSYGTERVKTTIVPVRVDPEARAMTYFHNSGLYALHGEDYDGALALRDLPTCAPQPYVERVRLDGLVRDEAEIRRRATALAARHLARRPAGNPVADLCDSVREVAPTLPERGFAFFHLYSFTATRQLGLTAQAAADATRWLADGAADGDDPDRDSQPGLDADELRTAADDFDVVSQEMKNLQFALARITGGRARDLEPTLQRATERWGSAIDRVAAQLG</sequence>
<protein>
    <submittedName>
        <fullName evidence="1">DUF1839 family protein</fullName>
    </submittedName>
</protein>
<evidence type="ECO:0000313" key="1">
    <source>
        <dbReference type="EMBL" id="MCG7323345.1"/>
    </source>
</evidence>
<organism evidence="1 2">
    <name type="scientific">Arsenicicoccus bolidensis</name>
    <dbReference type="NCBI Taxonomy" id="229480"/>
    <lineage>
        <taxon>Bacteria</taxon>
        <taxon>Bacillati</taxon>
        <taxon>Actinomycetota</taxon>
        <taxon>Actinomycetes</taxon>
        <taxon>Micrococcales</taxon>
        <taxon>Intrasporangiaceae</taxon>
        <taxon>Arsenicicoccus</taxon>
    </lineage>
</organism>
<reference evidence="1 2" key="1">
    <citation type="submission" date="2022-02" db="EMBL/GenBank/DDBJ databases">
        <title>Uncovering new skin microbiome diversity through culturing and metagenomics.</title>
        <authorList>
            <person name="Conlan S."/>
            <person name="Deming C."/>
            <person name="Nisc Comparative Sequencing Program N."/>
            <person name="Segre J.A."/>
        </authorList>
    </citation>
    <scope>NUCLEOTIDE SEQUENCE [LARGE SCALE GENOMIC DNA]</scope>
    <source>
        <strain evidence="1 2">ACRQZ</strain>
    </source>
</reference>
<dbReference type="RefSeq" id="WP_019285471.1">
    <property type="nucleotide sequence ID" value="NZ_JAKRCV010000070.1"/>
</dbReference>
<comment type="caution">
    <text evidence="1">The sequence shown here is derived from an EMBL/GenBank/DDBJ whole genome shotgun (WGS) entry which is preliminary data.</text>
</comment>
<dbReference type="Pfam" id="PF08893">
    <property type="entry name" value="DUF1839"/>
    <property type="match status" value="1"/>
</dbReference>
<accession>A0ABS9Q7V1</accession>
<dbReference type="Proteomes" id="UP001521931">
    <property type="component" value="Unassembled WGS sequence"/>
</dbReference>
<name>A0ABS9Q7V1_9MICO</name>
<keyword evidence="2" id="KW-1185">Reference proteome</keyword>
<proteinExistence type="predicted"/>